<evidence type="ECO:0000256" key="2">
    <source>
        <dbReference type="ARBA" id="ARBA00008096"/>
    </source>
</evidence>
<evidence type="ECO:0000256" key="5">
    <source>
        <dbReference type="ARBA" id="ARBA00023136"/>
    </source>
</evidence>
<evidence type="ECO:0000256" key="1">
    <source>
        <dbReference type="ARBA" id="ARBA00004141"/>
    </source>
</evidence>
<reference evidence="7" key="1">
    <citation type="submission" date="2020-11" db="EMBL/GenBank/DDBJ databases">
        <title>Kefir isolates.</title>
        <authorList>
            <person name="Marcisauskas S."/>
            <person name="Kim Y."/>
            <person name="Blasche S."/>
        </authorList>
    </citation>
    <scope>NUCLEOTIDE SEQUENCE</scope>
    <source>
        <strain evidence="7">Olga-1</strain>
    </source>
</reference>
<dbReference type="GO" id="GO:0030134">
    <property type="term" value="C:COPII-coated ER to Golgi transport vesicle"/>
    <property type="evidence" value="ECO:0007669"/>
    <property type="project" value="TreeGrafter"/>
</dbReference>
<feature type="transmembrane region" description="Helical" evidence="6">
    <location>
        <begin position="97"/>
        <end position="121"/>
    </location>
</feature>
<comment type="subcellular location">
    <subcellularLocation>
        <location evidence="1">Membrane</location>
        <topology evidence="1">Multi-pass membrane protein</topology>
    </subcellularLocation>
</comment>
<dbReference type="GO" id="GO:0006888">
    <property type="term" value="P:endoplasmic reticulum to Golgi vesicle-mediated transport"/>
    <property type="evidence" value="ECO:0007669"/>
    <property type="project" value="InterPro"/>
</dbReference>
<dbReference type="Proteomes" id="UP000697127">
    <property type="component" value="Unassembled WGS sequence"/>
</dbReference>
<comment type="similarity">
    <text evidence="2">Belongs to the SVP26 family.</text>
</comment>
<organism evidence="7 8">
    <name type="scientific">Pichia californica</name>
    <dbReference type="NCBI Taxonomy" id="460514"/>
    <lineage>
        <taxon>Eukaryota</taxon>
        <taxon>Fungi</taxon>
        <taxon>Dikarya</taxon>
        <taxon>Ascomycota</taxon>
        <taxon>Saccharomycotina</taxon>
        <taxon>Pichiomycetes</taxon>
        <taxon>Pichiales</taxon>
        <taxon>Pichiaceae</taxon>
        <taxon>Pichia</taxon>
    </lineage>
</organism>
<dbReference type="AlphaFoldDB" id="A0A9P6WJM2"/>
<evidence type="ECO:0000256" key="6">
    <source>
        <dbReference type="SAM" id="Phobius"/>
    </source>
</evidence>
<keyword evidence="5 6" id="KW-0472">Membrane</keyword>
<dbReference type="GO" id="GO:0097020">
    <property type="term" value="F:COPII receptor activity"/>
    <property type="evidence" value="ECO:0007669"/>
    <property type="project" value="InterPro"/>
</dbReference>
<dbReference type="PANTHER" id="PTHR13144:SF0">
    <property type="entry name" value="PROTEIN TEX261"/>
    <property type="match status" value="1"/>
</dbReference>
<comment type="caution">
    <text evidence="7">The sequence shown here is derived from an EMBL/GenBank/DDBJ whole genome shotgun (WGS) entry which is preliminary data.</text>
</comment>
<dbReference type="GO" id="GO:0005789">
    <property type="term" value="C:endoplasmic reticulum membrane"/>
    <property type="evidence" value="ECO:0007669"/>
    <property type="project" value="TreeGrafter"/>
</dbReference>
<feature type="transmembrane region" description="Helical" evidence="6">
    <location>
        <begin position="7"/>
        <end position="24"/>
    </location>
</feature>
<dbReference type="PANTHER" id="PTHR13144">
    <property type="entry name" value="TEX261 PROTEIN"/>
    <property type="match status" value="1"/>
</dbReference>
<protein>
    <submittedName>
        <fullName evidence="7">Erv26 super protein</fullName>
    </submittedName>
</protein>
<evidence type="ECO:0000256" key="4">
    <source>
        <dbReference type="ARBA" id="ARBA00022989"/>
    </source>
</evidence>
<evidence type="ECO:0000313" key="7">
    <source>
        <dbReference type="EMBL" id="KAG0686978.1"/>
    </source>
</evidence>
<keyword evidence="4 6" id="KW-1133">Transmembrane helix</keyword>
<keyword evidence="8" id="KW-1185">Reference proteome</keyword>
<accession>A0A9P6WJM2</accession>
<proteinExistence type="inferred from homology"/>
<dbReference type="EMBL" id="PUHW01000338">
    <property type="protein sequence ID" value="KAG0686978.1"/>
    <property type="molecule type" value="Genomic_DNA"/>
</dbReference>
<keyword evidence="3 6" id="KW-0812">Transmembrane</keyword>
<name>A0A9P6WJM2_9ASCO</name>
<feature type="non-terminal residue" evidence="7">
    <location>
        <position position="702"/>
    </location>
</feature>
<dbReference type="InterPro" id="IPR007277">
    <property type="entry name" value="Svp26/Tex261"/>
</dbReference>
<sequence length="702" mass="82331">MFIQKLLSKLLILISIIQFLLLLFDSFPFKLVLFSLFSNFIYNLNLKNFQNLKLSNPIFLLTCLLSFLNHYLWFNYFNNPYIPTIDERLNPNFISPYYPSFTEIASFFAICIWLFPFALFISISSNENGLPVSSVDDVNNNEILFYNTQIQNDKPTFTLIKKEKLHSKKILLLKYLPNLEKSIIISTKTSSEEIFIQIIDKDNQLSDLNSCFNENISINNNNSIYLFHEFINSVLYIFYQNNNNEIKYTTLDNDIFTQNSIYNFSNMFIYQFNNNNLEQFELILNPSTKIWNLKNSFIWNNNHFNLIIDNYKIINCSNDYLIASSFFNLIIINKSGNSLKLILNSLIINSKFINNNLLFFTTDNFEIYYLYLNNKNLNNSNLEKLNSLKSNNLSIVINNIHNLNNFIFLSNNLSGFYIFNKKNLLNFNFLNSEISSDKEINLFNGISYVIKNEFNDEIISFTDGYNSILSLPNTNSKFNLNLNLNLNLNHTLLAFSKDLKTFITKFNSKIFINYNEIPQLLNSDYIIVNNENNSKYFGFTIINKKLYSFSYILNANNIIDFHIEISVQNNINNNNKSSIFTSSINSIYKFNDGKLINYPSGYVKDVNINFKPLKLLLFNDDNNDNKYFILFNSLNISIFAESNLKNLNWNLKNDPIIDIPYYNHNENEIYISTLSNKLYKLDLISINLFLISINYNNLKLIN</sequence>
<gene>
    <name evidence="7" type="primary">SVP26</name>
    <name evidence="7" type="ORF">C6P40_003069</name>
</gene>
<evidence type="ECO:0000313" key="8">
    <source>
        <dbReference type="Proteomes" id="UP000697127"/>
    </source>
</evidence>
<feature type="transmembrane region" description="Helical" evidence="6">
    <location>
        <begin position="58"/>
        <end position="77"/>
    </location>
</feature>
<dbReference type="GO" id="GO:0000139">
    <property type="term" value="C:Golgi membrane"/>
    <property type="evidence" value="ECO:0007669"/>
    <property type="project" value="TreeGrafter"/>
</dbReference>
<evidence type="ECO:0000256" key="3">
    <source>
        <dbReference type="ARBA" id="ARBA00022692"/>
    </source>
</evidence>
<dbReference type="Pfam" id="PF04148">
    <property type="entry name" value="Erv26"/>
    <property type="match status" value="1"/>
</dbReference>